<sequence length="153" mass="17486">MERGRTAMEPVLAILLMGALIWFNLWFRKRARRSRIAIVNDPILKRAQQRARRPARMMIIPPAKLGRRLDDKQCHDIGVALAERRIDDAVALWSAATEEEQMASLRAIDDWMADGTRITLDTRPAPIERTTDAAWPELPSRNTEPGSPHNDLR</sequence>
<dbReference type="EMBL" id="DVLP01000055">
    <property type="protein sequence ID" value="HIT74329.1"/>
    <property type="molecule type" value="Genomic_DNA"/>
</dbReference>
<protein>
    <submittedName>
        <fullName evidence="3">Uncharacterized protein</fullName>
    </submittedName>
</protein>
<feature type="transmembrane region" description="Helical" evidence="2">
    <location>
        <begin position="6"/>
        <end position="27"/>
    </location>
</feature>
<keyword evidence="2" id="KW-1133">Transmembrane helix</keyword>
<dbReference type="Proteomes" id="UP000886842">
    <property type="component" value="Unassembled WGS sequence"/>
</dbReference>
<evidence type="ECO:0000313" key="3">
    <source>
        <dbReference type="EMBL" id="HIT74329.1"/>
    </source>
</evidence>
<accession>A0A9D1KKK8</accession>
<reference evidence="3" key="1">
    <citation type="submission" date="2020-10" db="EMBL/GenBank/DDBJ databases">
        <authorList>
            <person name="Gilroy R."/>
        </authorList>
    </citation>
    <scope>NUCLEOTIDE SEQUENCE</scope>
    <source>
        <strain evidence="3">ChiGjej1B1-24693</strain>
    </source>
</reference>
<evidence type="ECO:0000313" key="4">
    <source>
        <dbReference type="Proteomes" id="UP000886842"/>
    </source>
</evidence>
<gene>
    <name evidence="3" type="ORF">IAA98_01935</name>
</gene>
<keyword evidence="2" id="KW-0472">Membrane</keyword>
<organism evidence="3 4">
    <name type="scientific">Candidatus Avipropionibacterium avicola</name>
    <dbReference type="NCBI Taxonomy" id="2840701"/>
    <lineage>
        <taxon>Bacteria</taxon>
        <taxon>Bacillati</taxon>
        <taxon>Actinomycetota</taxon>
        <taxon>Actinomycetes</taxon>
        <taxon>Propionibacteriales</taxon>
        <taxon>Propionibacteriaceae</taxon>
        <taxon>Propionibacteriaceae incertae sedis</taxon>
        <taxon>Candidatus Avipropionibacterium</taxon>
    </lineage>
</organism>
<proteinExistence type="predicted"/>
<comment type="caution">
    <text evidence="3">The sequence shown here is derived from an EMBL/GenBank/DDBJ whole genome shotgun (WGS) entry which is preliminary data.</text>
</comment>
<keyword evidence="2" id="KW-0812">Transmembrane</keyword>
<dbReference type="AlphaFoldDB" id="A0A9D1KKK8"/>
<feature type="region of interest" description="Disordered" evidence="1">
    <location>
        <begin position="125"/>
        <end position="153"/>
    </location>
</feature>
<evidence type="ECO:0000256" key="2">
    <source>
        <dbReference type="SAM" id="Phobius"/>
    </source>
</evidence>
<name>A0A9D1KKK8_9ACTN</name>
<reference evidence="3" key="2">
    <citation type="journal article" date="2021" name="PeerJ">
        <title>Extensive microbial diversity within the chicken gut microbiome revealed by metagenomics and culture.</title>
        <authorList>
            <person name="Gilroy R."/>
            <person name="Ravi A."/>
            <person name="Getino M."/>
            <person name="Pursley I."/>
            <person name="Horton D.L."/>
            <person name="Alikhan N.F."/>
            <person name="Baker D."/>
            <person name="Gharbi K."/>
            <person name="Hall N."/>
            <person name="Watson M."/>
            <person name="Adriaenssens E.M."/>
            <person name="Foster-Nyarko E."/>
            <person name="Jarju S."/>
            <person name="Secka A."/>
            <person name="Antonio M."/>
            <person name="Oren A."/>
            <person name="Chaudhuri R.R."/>
            <person name="La Ragione R."/>
            <person name="Hildebrand F."/>
            <person name="Pallen M.J."/>
        </authorList>
    </citation>
    <scope>NUCLEOTIDE SEQUENCE</scope>
    <source>
        <strain evidence="3">ChiGjej1B1-24693</strain>
    </source>
</reference>
<evidence type="ECO:0000256" key="1">
    <source>
        <dbReference type="SAM" id="MobiDB-lite"/>
    </source>
</evidence>